<keyword evidence="2" id="KW-1185">Reference proteome</keyword>
<accession>A0ACB9RXK7</accession>
<reference evidence="2" key="1">
    <citation type="journal article" date="2023" name="Front. Plant Sci.">
        <title>Chromosomal-level genome assembly of Melastoma candidum provides insights into trichome evolution.</title>
        <authorList>
            <person name="Zhong Y."/>
            <person name="Wu W."/>
            <person name="Sun C."/>
            <person name="Zou P."/>
            <person name="Liu Y."/>
            <person name="Dai S."/>
            <person name="Zhou R."/>
        </authorList>
    </citation>
    <scope>NUCLEOTIDE SEQUENCE [LARGE SCALE GENOMIC DNA]</scope>
</reference>
<protein>
    <submittedName>
        <fullName evidence="1">Uncharacterized protein</fullName>
    </submittedName>
</protein>
<dbReference type="Proteomes" id="UP001057402">
    <property type="component" value="Chromosome 3"/>
</dbReference>
<evidence type="ECO:0000313" key="1">
    <source>
        <dbReference type="EMBL" id="KAI4383639.1"/>
    </source>
</evidence>
<dbReference type="EMBL" id="CM042882">
    <property type="protein sequence ID" value="KAI4383639.1"/>
    <property type="molecule type" value="Genomic_DNA"/>
</dbReference>
<name>A0ACB9RXK7_9MYRT</name>
<proteinExistence type="predicted"/>
<comment type="caution">
    <text evidence="1">The sequence shown here is derived from an EMBL/GenBank/DDBJ whole genome shotgun (WGS) entry which is preliminary data.</text>
</comment>
<organism evidence="1 2">
    <name type="scientific">Melastoma candidum</name>
    <dbReference type="NCBI Taxonomy" id="119954"/>
    <lineage>
        <taxon>Eukaryota</taxon>
        <taxon>Viridiplantae</taxon>
        <taxon>Streptophyta</taxon>
        <taxon>Embryophyta</taxon>
        <taxon>Tracheophyta</taxon>
        <taxon>Spermatophyta</taxon>
        <taxon>Magnoliopsida</taxon>
        <taxon>eudicotyledons</taxon>
        <taxon>Gunneridae</taxon>
        <taxon>Pentapetalae</taxon>
        <taxon>rosids</taxon>
        <taxon>malvids</taxon>
        <taxon>Myrtales</taxon>
        <taxon>Melastomataceae</taxon>
        <taxon>Melastomatoideae</taxon>
        <taxon>Melastomateae</taxon>
        <taxon>Melastoma</taxon>
    </lineage>
</organism>
<sequence>MSGRRKMYAAAGGPLPTSVSNIDRKVVDSNKRPLRVYHVWKGNNRFCCGGRVMFGPDARSLFLTAFLILAPVVLFCTFISEGLIREFGLRNGIMIVAISIAITALIVILLLLTSGSDPGIIPRNEHPPEPDDDTDCSNVSVIWPGSRSGPPMLPPTKDATVNGIVVKVKYCQTCMLYRPPRCSHCSICNNCVERFDHHCPWVGQCIGKRNYRFFFMFILLTTLLCLYVFAFCWVNISWMMHSFDYGLGKALMRSPISGILILYTFIAAWFVGGLTAFHFYLILSNQTTYENCRYRYDGKMNPHNRGCARNFAEVLLSKIPASKNNFREKINMYQSSEYNPSMSLGHSTNSLTPKVSYDVESGKRQAVAVEDLEEIRSQIDSVRGLERCSIEPPHANWDKSENWEINPDIKGLAAELGMQYGAPDGQKPHEEP</sequence>
<gene>
    <name evidence="1" type="ORF">MLD38_009451</name>
</gene>
<evidence type="ECO:0000313" key="2">
    <source>
        <dbReference type="Proteomes" id="UP001057402"/>
    </source>
</evidence>